<evidence type="ECO:0000313" key="2">
    <source>
        <dbReference type="Proteomes" id="UP001596071"/>
    </source>
</evidence>
<reference evidence="2" key="1">
    <citation type="journal article" date="2019" name="Int. J. Syst. Evol. Microbiol.">
        <title>The Global Catalogue of Microorganisms (GCM) 10K type strain sequencing project: providing services to taxonomists for standard genome sequencing and annotation.</title>
        <authorList>
            <consortium name="The Broad Institute Genomics Platform"/>
            <consortium name="The Broad Institute Genome Sequencing Center for Infectious Disease"/>
            <person name="Wu L."/>
            <person name="Ma J."/>
        </authorList>
    </citation>
    <scope>NUCLEOTIDE SEQUENCE [LARGE SCALE GENOMIC DNA]</scope>
    <source>
        <strain evidence="2">KACC 11299</strain>
    </source>
</reference>
<evidence type="ECO:0000313" key="1">
    <source>
        <dbReference type="EMBL" id="MFC5604779.1"/>
    </source>
</evidence>
<dbReference type="EMBL" id="JBHSNP010000029">
    <property type="protein sequence ID" value="MFC5604779.1"/>
    <property type="molecule type" value="Genomic_DNA"/>
</dbReference>
<evidence type="ECO:0008006" key="3">
    <source>
        <dbReference type="Google" id="ProtNLM"/>
    </source>
</evidence>
<gene>
    <name evidence="1" type="ORF">ACFPTP_16205</name>
</gene>
<proteinExistence type="predicted"/>
<keyword evidence="2" id="KW-1185">Reference proteome</keyword>
<comment type="caution">
    <text evidence="1">The sequence shown here is derived from an EMBL/GenBank/DDBJ whole genome shotgun (WGS) entry which is preliminary data.</text>
</comment>
<dbReference type="Proteomes" id="UP001596071">
    <property type="component" value="Unassembled WGS sequence"/>
</dbReference>
<sequence>MKKTDEELLEEVAGYLHGYLKDGTVSLRSFFSNMNMEISNVQDLLKIRFLLLPETMGFVENLPNNIQTIKTTTIVQTATHNGEIRGQIDWPETMKERLRQNYKDPTIFSTSESMRSYNNPENIVLKELLQNLYLLLFEDPTIKAVEQRRWFQKWNGLKNNVAYTYLKNIYIQRIETFPVTDRVLVRTLQHRNPLYREAANLLILFRKMMRGSYDQEDIRHVLSKTMITPENRDVLFELYWLIQLVKVNAKRGQLHLLDGTQNKMASWESGNHVYHLYHDSTGSRNLKFQVEIDELANSAHPYLERIYPAAIEYRNLSRELFNENKSDAYWSGRPDFLLEIYDKESDKLSKVVVGEVKNTSNPSYASIGLRELIDYIHLMKDVSGRYLFGTEVDVSGILCLRDVEFTKTATGGLVTVLGEVGDMSSAITGLSLD</sequence>
<organism evidence="1 2">
    <name type="scientific">Sporosarcina koreensis</name>
    <dbReference type="NCBI Taxonomy" id="334735"/>
    <lineage>
        <taxon>Bacteria</taxon>
        <taxon>Bacillati</taxon>
        <taxon>Bacillota</taxon>
        <taxon>Bacilli</taxon>
        <taxon>Bacillales</taxon>
        <taxon>Caryophanaceae</taxon>
        <taxon>Sporosarcina</taxon>
    </lineage>
</organism>
<name>A0ABW0U3I3_9BACL</name>
<accession>A0ABW0U3I3</accession>
<protein>
    <recommendedName>
        <fullName evidence="3">5-methylcytosine-specific restriction enzyme subunit McrC</fullName>
    </recommendedName>
</protein>
<dbReference type="RefSeq" id="WP_381446943.1">
    <property type="nucleotide sequence ID" value="NZ_JBHSNP010000029.1"/>
</dbReference>